<gene>
    <name evidence="1" type="ORF">WMO75_02390</name>
</gene>
<organism evidence="1 2">
    <name type="scientific">Blautia intestinihominis</name>
    <dbReference type="NCBI Taxonomy" id="3133152"/>
    <lineage>
        <taxon>Bacteria</taxon>
        <taxon>Bacillati</taxon>
        <taxon>Bacillota</taxon>
        <taxon>Clostridia</taxon>
        <taxon>Lachnospirales</taxon>
        <taxon>Lachnospiraceae</taxon>
        <taxon>Blautia</taxon>
    </lineage>
</organism>
<dbReference type="InterPro" id="IPR008792">
    <property type="entry name" value="PQQD"/>
</dbReference>
<dbReference type="Gene3D" id="1.10.10.1150">
    <property type="entry name" value="Coenzyme PQQ synthesis protein D (PqqD)"/>
    <property type="match status" value="1"/>
</dbReference>
<comment type="caution">
    <text evidence="1">The sequence shown here is derived from an EMBL/GenBank/DDBJ whole genome shotgun (WGS) entry which is preliminary data.</text>
</comment>
<evidence type="ECO:0000313" key="2">
    <source>
        <dbReference type="Proteomes" id="UP001446032"/>
    </source>
</evidence>
<keyword evidence="2" id="KW-1185">Reference proteome</keyword>
<proteinExistence type="predicted"/>
<dbReference type="InterPro" id="IPR041881">
    <property type="entry name" value="PqqD_sf"/>
</dbReference>
<sequence length="126" mass="14826">MKKQNKKSKKEVLDINYLDLIPVRAEELQWFTDRRDRIVLKVENTGLFNKIAQKVFNKPQFTKVHLDQQGTFIWPLIDGERTVADIAALVKDEFGEAAEPLYPRIVKYFQIVESYHFIKFANKPSK</sequence>
<name>A0ABV1AGC1_9FIRM</name>
<dbReference type="Proteomes" id="UP001446032">
    <property type="component" value="Unassembled WGS sequence"/>
</dbReference>
<dbReference type="Pfam" id="PF05402">
    <property type="entry name" value="PqqD"/>
    <property type="match status" value="1"/>
</dbReference>
<evidence type="ECO:0000313" key="1">
    <source>
        <dbReference type="EMBL" id="MEQ2357199.1"/>
    </source>
</evidence>
<reference evidence="1 2" key="1">
    <citation type="submission" date="2024-03" db="EMBL/GenBank/DDBJ databases">
        <title>Human intestinal bacterial collection.</title>
        <authorList>
            <person name="Pauvert C."/>
            <person name="Hitch T.C.A."/>
            <person name="Clavel T."/>
        </authorList>
    </citation>
    <scope>NUCLEOTIDE SEQUENCE [LARGE SCALE GENOMIC DNA]</scope>
    <source>
        <strain evidence="1 2">CLA-AA-H95</strain>
    </source>
</reference>
<dbReference type="EMBL" id="JBBMEI010000004">
    <property type="protein sequence ID" value="MEQ2357199.1"/>
    <property type="molecule type" value="Genomic_DNA"/>
</dbReference>
<protein>
    <submittedName>
        <fullName evidence="1">PqqD family protein</fullName>
    </submittedName>
</protein>
<accession>A0ABV1AGC1</accession>